<dbReference type="STRING" id="1817768.A3A87_06540"/>
<accession>A0A1F6U4Y2</accession>
<gene>
    <name evidence="3" type="ORF">A3A87_06540</name>
</gene>
<dbReference type="AlphaFoldDB" id="A0A1F6U4Y2"/>
<proteinExistence type="predicted"/>
<dbReference type="Proteomes" id="UP000179037">
    <property type="component" value="Unassembled WGS sequence"/>
</dbReference>
<feature type="region of interest" description="Disordered" evidence="1">
    <location>
        <begin position="134"/>
        <end position="157"/>
    </location>
</feature>
<protein>
    <recommendedName>
        <fullName evidence="5">DUF2059 domain-containing protein</fullName>
    </recommendedName>
</protein>
<keyword evidence="2" id="KW-0732">Signal</keyword>
<sequence length="297" mass="30916">MKRIAGYFLWVTLLSLPAQAIGPLAFIAKDLVKGIVRSFVEGQIDKMLASAGPCGLPIAGPGAGGLAGMLGGRGAMPGLSSMRGAGKMPLSGAAGAAKGTLPSMPGVGGGMAIPPGMEGMMKEQMAQAQAMMAKEQAEHGADVQDKESPGSPGAVPDMATAMQAMQDSPPLTSAEVDELATLLERMATAMPSAAPQCKPGELKTVLQQASDSPMGGGVLRMMLGSMRDMQKNLDEARATFAKMPEAERSEYVETMAAEFRGWDKDNKQALLGMVKTNFLGMPDTMKTQLLARLKQAK</sequence>
<comment type="caution">
    <text evidence="3">The sequence shown here is derived from an EMBL/GenBank/DDBJ whole genome shotgun (WGS) entry which is preliminary data.</text>
</comment>
<evidence type="ECO:0000313" key="3">
    <source>
        <dbReference type="EMBL" id="OGI52456.1"/>
    </source>
</evidence>
<reference evidence="3 4" key="1">
    <citation type="journal article" date="2016" name="Nat. Commun.">
        <title>Thousands of microbial genomes shed light on interconnected biogeochemical processes in an aquifer system.</title>
        <authorList>
            <person name="Anantharaman K."/>
            <person name="Brown C.T."/>
            <person name="Hug L.A."/>
            <person name="Sharon I."/>
            <person name="Castelle C.J."/>
            <person name="Probst A.J."/>
            <person name="Thomas B.C."/>
            <person name="Singh A."/>
            <person name="Wilkins M.J."/>
            <person name="Karaoz U."/>
            <person name="Brodie E.L."/>
            <person name="Williams K.H."/>
            <person name="Hubbard S.S."/>
            <person name="Banfield J.F."/>
        </authorList>
    </citation>
    <scope>NUCLEOTIDE SEQUENCE [LARGE SCALE GENOMIC DNA]</scope>
</reference>
<feature type="chain" id="PRO_5009526973" description="DUF2059 domain-containing protein" evidence="2">
    <location>
        <begin position="21"/>
        <end position="297"/>
    </location>
</feature>
<evidence type="ECO:0000313" key="4">
    <source>
        <dbReference type="Proteomes" id="UP000179037"/>
    </source>
</evidence>
<evidence type="ECO:0000256" key="1">
    <source>
        <dbReference type="SAM" id="MobiDB-lite"/>
    </source>
</evidence>
<evidence type="ECO:0008006" key="5">
    <source>
        <dbReference type="Google" id="ProtNLM"/>
    </source>
</evidence>
<evidence type="ECO:0000256" key="2">
    <source>
        <dbReference type="SAM" id="SignalP"/>
    </source>
</evidence>
<feature type="compositionally biased region" description="Basic and acidic residues" evidence="1">
    <location>
        <begin position="135"/>
        <end position="148"/>
    </location>
</feature>
<organism evidence="3 4">
    <name type="scientific">Candidatus Muproteobacteria bacterium RIFCSPLOWO2_01_FULL_60_18</name>
    <dbReference type="NCBI Taxonomy" id="1817768"/>
    <lineage>
        <taxon>Bacteria</taxon>
        <taxon>Pseudomonadati</taxon>
        <taxon>Pseudomonadota</taxon>
        <taxon>Candidatus Muproteobacteria</taxon>
    </lineage>
</organism>
<feature type="signal peptide" evidence="2">
    <location>
        <begin position="1"/>
        <end position="20"/>
    </location>
</feature>
<dbReference type="EMBL" id="MFTC01000015">
    <property type="protein sequence ID" value="OGI52456.1"/>
    <property type="molecule type" value="Genomic_DNA"/>
</dbReference>
<name>A0A1F6U4Y2_9PROT</name>